<keyword evidence="5" id="KW-0677">Repeat</keyword>
<reference evidence="7" key="1">
    <citation type="journal article" date="2014" name="Nat. Commun.">
        <title>The tobacco genome sequence and its comparison with those of tomato and potato.</title>
        <authorList>
            <person name="Sierro N."/>
            <person name="Battey J.N."/>
            <person name="Ouadi S."/>
            <person name="Bakaher N."/>
            <person name="Bovet L."/>
            <person name="Willig A."/>
            <person name="Goepfert S."/>
            <person name="Peitsch M.C."/>
            <person name="Ivanov N.V."/>
        </authorList>
    </citation>
    <scope>NUCLEOTIDE SEQUENCE [LARGE SCALE GENOMIC DNA]</scope>
</reference>
<gene>
    <name evidence="8" type="primary">LOC107770612</name>
</gene>
<feature type="region of interest" description="Disordered" evidence="6">
    <location>
        <begin position="45"/>
        <end position="83"/>
    </location>
</feature>
<dbReference type="Proteomes" id="UP000790787">
    <property type="component" value="Chromosome 24"/>
</dbReference>
<keyword evidence="3" id="KW-0433">Leucine-rich repeat</keyword>
<protein>
    <submittedName>
        <fullName evidence="8">Uncharacterized protein At4g06744-like</fullName>
    </submittedName>
</protein>
<dbReference type="OMA" id="TWEGTDI"/>
<feature type="region of interest" description="Disordered" evidence="6">
    <location>
        <begin position="439"/>
        <end position="466"/>
    </location>
</feature>
<dbReference type="InterPro" id="IPR032675">
    <property type="entry name" value="LRR_dom_sf"/>
</dbReference>
<accession>A0A1S3XZQ4</accession>
<feature type="compositionally biased region" description="Pro residues" evidence="6">
    <location>
        <begin position="52"/>
        <end position="83"/>
    </location>
</feature>
<evidence type="ECO:0000256" key="3">
    <source>
        <dbReference type="ARBA" id="ARBA00022614"/>
    </source>
</evidence>
<reference evidence="8" key="2">
    <citation type="submission" date="2025-08" db="UniProtKB">
        <authorList>
            <consortium name="RefSeq"/>
        </authorList>
    </citation>
    <scope>IDENTIFICATION</scope>
    <source>
        <tissue evidence="8">Leaf</tissue>
    </source>
</reference>
<evidence type="ECO:0000256" key="4">
    <source>
        <dbReference type="ARBA" id="ARBA00022729"/>
    </source>
</evidence>
<sequence length="466" mass="51499">MTTIISITLSFVLAITFFVQIFLQNCLVLASPILGQNREALEIIIGGGGENSPPPPPPPPPDNQDCPPPPPSPEPPCPPPPSPPPYLFESKRIEIAYNVIQKFKAKIKYDPLGIKNTWVGYDVCNKYKGFHCAIVPNYKVQALAAVDFNQFNFAGPDLTLNDFLDELPDITIFHANSNKFTGTIPKKIANLRYLYELDLSNNNYNGEFPYNILGAKNLTFLDLRFNTFSGLVPPQVFMLNLDVLFINNNNLMQKLPDNLGSTPVLYLTLANNKFVGSIPRSIGQACKTLLEVLFLNNQLTGCLPYEIGLLTKARIFDVSKNKLTGKIPHSFGCLAKMQILNLAQNQFYGPVPELVCKLSNLKNLSLSYNYFTEVGSECKKLIERKVLDVRMNCIPGLPMQRSAAECAAFFCKPRSCPDEKSLEIVPCRIGNFEQTNQLDSSTSSVSASNDPAPAPGTYGALKPHSL</sequence>
<comment type="subcellular location">
    <subcellularLocation>
        <location evidence="1">Secreted</location>
    </subcellularLocation>
</comment>
<evidence type="ECO:0000256" key="5">
    <source>
        <dbReference type="ARBA" id="ARBA00022737"/>
    </source>
</evidence>
<dbReference type="STRING" id="4097.A0A1S3XZQ4"/>
<dbReference type="AlphaFoldDB" id="A0A1S3XZQ4"/>
<dbReference type="PANTHER" id="PTHR32093:SF131">
    <property type="entry name" value="LEUCINE-RICH REPEAT-CONTAINING N-TERMINAL PLANT-TYPE DOMAIN-CONTAINING PROTEIN"/>
    <property type="match status" value="1"/>
</dbReference>
<dbReference type="GeneID" id="107770612"/>
<dbReference type="SMR" id="A0A1S3XZQ4"/>
<dbReference type="Gene3D" id="3.80.10.10">
    <property type="entry name" value="Ribonuclease Inhibitor"/>
    <property type="match status" value="3"/>
</dbReference>
<proteinExistence type="predicted"/>
<dbReference type="InterPro" id="IPR001611">
    <property type="entry name" value="Leu-rich_rpt"/>
</dbReference>
<dbReference type="RefSeq" id="XP_016445423.1">
    <property type="nucleotide sequence ID" value="XM_016589937.1"/>
</dbReference>
<evidence type="ECO:0000256" key="2">
    <source>
        <dbReference type="ARBA" id="ARBA00022525"/>
    </source>
</evidence>
<dbReference type="KEGG" id="nta:107770612"/>
<dbReference type="Pfam" id="PF00560">
    <property type="entry name" value="LRR_1"/>
    <property type="match status" value="2"/>
</dbReference>
<dbReference type="PANTHER" id="PTHR32093">
    <property type="entry name" value="LEUCINE-RICH REPEAT EXTENSIN-LIKE PROTEIN 3-RELATED"/>
    <property type="match status" value="1"/>
</dbReference>
<dbReference type="RefSeq" id="XP_016445423.1">
    <property type="nucleotide sequence ID" value="XM_016589937.2"/>
</dbReference>
<name>A0A1S3XZQ4_TOBAC</name>
<dbReference type="SUPFAM" id="SSF52058">
    <property type="entry name" value="L domain-like"/>
    <property type="match status" value="1"/>
</dbReference>
<dbReference type="OrthoDB" id="676979at2759"/>
<dbReference type="PaxDb" id="4097-A0A1S3XZQ4"/>
<evidence type="ECO:0000313" key="8">
    <source>
        <dbReference type="RefSeq" id="XP_016445423.1"/>
    </source>
</evidence>
<evidence type="ECO:0000256" key="1">
    <source>
        <dbReference type="ARBA" id="ARBA00004613"/>
    </source>
</evidence>
<dbReference type="InterPro" id="IPR051582">
    <property type="entry name" value="LRR_extensin-like_regulator"/>
</dbReference>
<dbReference type="GO" id="GO:0005576">
    <property type="term" value="C:extracellular region"/>
    <property type="evidence" value="ECO:0007669"/>
    <property type="project" value="UniProtKB-SubCell"/>
</dbReference>
<keyword evidence="2" id="KW-0964">Secreted</keyword>
<evidence type="ECO:0000256" key="6">
    <source>
        <dbReference type="SAM" id="MobiDB-lite"/>
    </source>
</evidence>
<dbReference type="SUPFAM" id="SSF101447">
    <property type="entry name" value="Formin homology 2 domain (FH2 domain)"/>
    <property type="match status" value="1"/>
</dbReference>
<keyword evidence="4" id="KW-0732">Signal</keyword>
<organism evidence="7 8">
    <name type="scientific">Nicotiana tabacum</name>
    <name type="common">Common tobacco</name>
    <dbReference type="NCBI Taxonomy" id="4097"/>
    <lineage>
        <taxon>Eukaryota</taxon>
        <taxon>Viridiplantae</taxon>
        <taxon>Streptophyta</taxon>
        <taxon>Embryophyta</taxon>
        <taxon>Tracheophyta</taxon>
        <taxon>Spermatophyta</taxon>
        <taxon>Magnoliopsida</taxon>
        <taxon>eudicotyledons</taxon>
        <taxon>Gunneridae</taxon>
        <taxon>Pentapetalae</taxon>
        <taxon>asterids</taxon>
        <taxon>lamiids</taxon>
        <taxon>Solanales</taxon>
        <taxon>Solanaceae</taxon>
        <taxon>Nicotianoideae</taxon>
        <taxon>Nicotianeae</taxon>
        <taxon>Nicotiana</taxon>
    </lineage>
</organism>
<keyword evidence="7" id="KW-1185">Reference proteome</keyword>
<evidence type="ECO:0000313" key="7">
    <source>
        <dbReference type="Proteomes" id="UP000790787"/>
    </source>
</evidence>
<dbReference type="FunFam" id="3.80.10.10:FF:000383">
    <property type="entry name" value="Leucine-rich repeat receptor protein kinase EMS1"/>
    <property type="match status" value="1"/>
</dbReference>